<dbReference type="AlphaFoldDB" id="A0A6J4NBF2"/>
<feature type="compositionally biased region" description="Gly residues" evidence="1">
    <location>
        <begin position="8"/>
        <end position="31"/>
    </location>
</feature>
<sequence length="86" mass="8376">MRDDEAGGPIGGGPTGHGAAGGGSPAGGGPNYGHSAAGGHEASDDDLVSRPAVKPSAGDPAALRRDPGAIRAEDTEPYIGLQYIAR</sequence>
<name>A0A6J4NBF2_9BACT</name>
<organism evidence="2">
    <name type="scientific">uncultured Gemmatimonadota bacterium</name>
    <dbReference type="NCBI Taxonomy" id="203437"/>
    <lineage>
        <taxon>Bacteria</taxon>
        <taxon>Pseudomonadati</taxon>
        <taxon>Gemmatimonadota</taxon>
        <taxon>environmental samples</taxon>
    </lineage>
</organism>
<feature type="non-terminal residue" evidence="2">
    <location>
        <position position="86"/>
    </location>
</feature>
<protein>
    <submittedName>
        <fullName evidence="2">Uncharacterized protein</fullName>
    </submittedName>
</protein>
<gene>
    <name evidence="2" type="ORF">AVDCRST_MAG89-5257</name>
</gene>
<evidence type="ECO:0000313" key="2">
    <source>
        <dbReference type="EMBL" id="CAA9379480.1"/>
    </source>
</evidence>
<accession>A0A6J4NBF2</accession>
<reference evidence="2" key="1">
    <citation type="submission" date="2020-02" db="EMBL/GenBank/DDBJ databases">
        <authorList>
            <person name="Meier V. D."/>
        </authorList>
    </citation>
    <scope>NUCLEOTIDE SEQUENCE</scope>
    <source>
        <strain evidence="2">AVDCRST_MAG89</strain>
    </source>
</reference>
<dbReference type="EMBL" id="CADCTV010001104">
    <property type="protein sequence ID" value="CAA9379480.1"/>
    <property type="molecule type" value="Genomic_DNA"/>
</dbReference>
<proteinExistence type="predicted"/>
<feature type="region of interest" description="Disordered" evidence="1">
    <location>
        <begin position="1"/>
        <end position="70"/>
    </location>
</feature>
<evidence type="ECO:0000256" key="1">
    <source>
        <dbReference type="SAM" id="MobiDB-lite"/>
    </source>
</evidence>